<feature type="compositionally biased region" description="Polar residues" evidence="1">
    <location>
        <begin position="55"/>
        <end position="79"/>
    </location>
</feature>
<evidence type="ECO:0000256" key="1">
    <source>
        <dbReference type="SAM" id="MobiDB-lite"/>
    </source>
</evidence>
<organism evidence="2 3">
    <name type="scientific">Prunus armeniaca</name>
    <name type="common">Apricot</name>
    <name type="synonym">Armeniaca vulgaris</name>
    <dbReference type="NCBI Taxonomy" id="36596"/>
    <lineage>
        <taxon>Eukaryota</taxon>
        <taxon>Viridiplantae</taxon>
        <taxon>Streptophyta</taxon>
        <taxon>Embryophyta</taxon>
        <taxon>Tracheophyta</taxon>
        <taxon>Spermatophyta</taxon>
        <taxon>Magnoliopsida</taxon>
        <taxon>eudicotyledons</taxon>
        <taxon>Gunneridae</taxon>
        <taxon>Pentapetalae</taxon>
        <taxon>rosids</taxon>
        <taxon>fabids</taxon>
        <taxon>Rosales</taxon>
        <taxon>Rosaceae</taxon>
        <taxon>Amygdaloideae</taxon>
        <taxon>Amygdaleae</taxon>
        <taxon>Prunus</taxon>
    </lineage>
</organism>
<feature type="region of interest" description="Disordered" evidence="1">
    <location>
        <begin position="1"/>
        <end position="79"/>
    </location>
</feature>
<name>A0A6J5XQD3_PRUAR</name>
<sequence length="79" mass="8549">MAEPYGTQPLNLSKHPMGSSFKFNDIQGRTQGHLENFSGHPRTPNGSHAPHSPENFHQISNGPAPISSDQVFHTSCTGP</sequence>
<evidence type="ECO:0000313" key="2">
    <source>
        <dbReference type="EMBL" id="CAB4313244.1"/>
    </source>
</evidence>
<accession>A0A6J5XQD3</accession>
<reference evidence="3" key="1">
    <citation type="journal article" date="2020" name="Genome Biol.">
        <title>Gamete binning: chromosome-level and haplotype-resolved genome assembly enabled by high-throughput single-cell sequencing of gamete genomes.</title>
        <authorList>
            <person name="Campoy J.A."/>
            <person name="Sun H."/>
            <person name="Goel M."/>
            <person name="Jiao W.-B."/>
            <person name="Folz-Donahue K."/>
            <person name="Wang N."/>
            <person name="Rubio M."/>
            <person name="Liu C."/>
            <person name="Kukat C."/>
            <person name="Ruiz D."/>
            <person name="Huettel B."/>
            <person name="Schneeberger K."/>
        </authorList>
    </citation>
    <scope>NUCLEOTIDE SEQUENCE [LARGE SCALE GENOMIC DNA]</scope>
    <source>
        <strain evidence="3">cv. Rojo Pasion</strain>
    </source>
</reference>
<gene>
    <name evidence="2" type="ORF">ORAREDHAP_LOCUS36098</name>
</gene>
<dbReference type="AlphaFoldDB" id="A0A6J5XQD3"/>
<dbReference type="Proteomes" id="UP000507245">
    <property type="component" value="Unassembled WGS sequence"/>
</dbReference>
<keyword evidence="3" id="KW-1185">Reference proteome</keyword>
<evidence type="ECO:0000313" key="3">
    <source>
        <dbReference type="Proteomes" id="UP000507245"/>
    </source>
</evidence>
<dbReference type="EMBL" id="CAEKKB010000006">
    <property type="protein sequence ID" value="CAB4313244.1"/>
    <property type="molecule type" value="Genomic_DNA"/>
</dbReference>
<protein>
    <submittedName>
        <fullName evidence="2">Uncharacterized protein</fullName>
    </submittedName>
</protein>
<proteinExistence type="predicted"/>